<name>A0A5E4PGH6_9COXI</name>
<feature type="transmembrane region" description="Helical" evidence="1">
    <location>
        <begin position="185"/>
        <end position="206"/>
    </location>
</feature>
<dbReference type="RefSeq" id="WP_148338702.1">
    <property type="nucleotide sequence ID" value="NZ_LR699119.1"/>
</dbReference>
<accession>A0A5E4PGH6</accession>
<evidence type="ECO:0000313" key="2">
    <source>
        <dbReference type="EMBL" id="VVC75411.1"/>
    </source>
</evidence>
<keyword evidence="3" id="KW-1185">Reference proteome</keyword>
<keyword evidence="1" id="KW-0472">Membrane</keyword>
<keyword evidence="1" id="KW-1133">Transmembrane helix</keyword>
<dbReference type="EMBL" id="LR699119">
    <property type="protein sequence ID" value="VVC75411.1"/>
    <property type="molecule type" value="Genomic_DNA"/>
</dbReference>
<proteinExistence type="predicted"/>
<keyword evidence="1" id="KW-0812">Transmembrane</keyword>
<dbReference type="Pfam" id="PF18632">
    <property type="entry name" value="DUF5630"/>
    <property type="match status" value="1"/>
</dbReference>
<sequence length="341" mass="38939">MHSLSTEGLAALSSLNSNEEKILNIILDILHAGNDKAADKEKIIKILATYPLRLLYALSERSPEINELLESNDYLNSCWSSMLKKLGYPSIPIVSFDQTRKISLFSQLKGAFLLSELNKHPDLKNPNSFAILNKACEIGMFHALVRRLNYISELIVKRSGNKNNHDEIDTYIQFILRDVNKLSNLYWAIGCIDAALILFNIVNYYFEASNYKLSIERFFMLAKTNHFSWMTQYDDKNAPYPILILEAAVENLYIARLLSDFPQSNAISDQISHGKGLIADFEEHFANPGELQSLVVKKLNMLNIPLVESFCRNAFQHSIKTVNARYPEFELPQDLSQLNLR</sequence>
<protein>
    <submittedName>
        <fullName evidence="2">Uncharacterized protein</fullName>
    </submittedName>
</protein>
<gene>
    <name evidence="2" type="ORF">AQUSIP_07010</name>
</gene>
<dbReference type="Proteomes" id="UP000324194">
    <property type="component" value="Chromosome 1"/>
</dbReference>
<dbReference type="AlphaFoldDB" id="A0A5E4PGH6"/>
<dbReference type="InterPro" id="IPR040808">
    <property type="entry name" value="DUF5630"/>
</dbReference>
<evidence type="ECO:0000256" key="1">
    <source>
        <dbReference type="SAM" id="Phobius"/>
    </source>
</evidence>
<evidence type="ECO:0000313" key="3">
    <source>
        <dbReference type="Proteomes" id="UP000324194"/>
    </source>
</evidence>
<organism evidence="2 3">
    <name type="scientific">Aquicella siphonis</name>
    <dbReference type="NCBI Taxonomy" id="254247"/>
    <lineage>
        <taxon>Bacteria</taxon>
        <taxon>Pseudomonadati</taxon>
        <taxon>Pseudomonadota</taxon>
        <taxon>Gammaproteobacteria</taxon>
        <taxon>Legionellales</taxon>
        <taxon>Coxiellaceae</taxon>
        <taxon>Aquicella</taxon>
    </lineage>
</organism>
<dbReference type="KEGG" id="asip:AQUSIP_07010"/>
<reference evidence="2 3" key="1">
    <citation type="submission" date="2019-08" db="EMBL/GenBank/DDBJ databases">
        <authorList>
            <person name="Guy L."/>
        </authorList>
    </citation>
    <scope>NUCLEOTIDE SEQUENCE [LARGE SCALE GENOMIC DNA]</scope>
    <source>
        <strain evidence="2 3">SGT-108</strain>
    </source>
</reference>